<evidence type="ECO:0000256" key="5">
    <source>
        <dbReference type="ARBA" id="ARBA00023136"/>
    </source>
</evidence>
<keyword evidence="5 6" id="KW-0472">Membrane</keyword>
<dbReference type="RefSeq" id="WP_106062650.1">
    <property type="nucleotide sequence ID" value="NZ_PVXO01000009.1"/>
</dbReference>
<dbReference type="Proteomes" id="UP000239706">
    <property type="component" value="Unassembled WGS sequence"/>
</dbReference>
<feature type="transmembrane region" description="Helical" evidence="6">
    <location>
        <begin position="32"/>
        <end position="51"/>
    </location>
</feature>
<comment type="subcellular location">
    <subcellularLocation>
        <location evidence="1">Cell membrane</location>
        <topology evidence="1">Multi-pass membrane protein</topology>
    </subcellularLocation>
</comment>
<proteinExistence type="predicted"/>
<evidence type="ECO:0000256" key="2">
    <source>
        <dbReference type="ARBA" id="ARBA00022475"/>
    </source>
</evidence>
<dbReference type="InterPro" id="IPR005538">
    <property type="entry name" value="LrgA/CidA"/>
</dbReference>
<comment type="caution">
    <text evidence="7">The sequence shown here is derived from an EMBL/GenBank/DDBJ whole genome shotgun (WGS) entry which is preliminary data.</text>
</comment>
<dbReference type="OrthoDB" id="3176438at2"/>
<dbReference type="EMBL" id="PVXO01000009">
    <property type="protein sequence ID" value="PRR80082.1"/>
    <property type="molecule type" value="Genomic_DNA"/>
</dbReference>
<keyword evidence="4 6" id="KW-1133">Transmembrane helix</keyword>
<name>A0A2T0B891_9CLOT</name>
<keyword evidence="8" id="KW-1185">Reference proteome</keyword>
<feature type="transmembrane region" description="Helical" evidence="6">
    <location>
        <begin position="87"/>
        <end position="111"/>
    </location>
</feature>
<keyword evidence="2" id="KW-1003">Cell membrane</keyword>
<evidence type="ECO:0000313" key="8">
    <source>
        <dbReference type="Proteomes" id="UP000239706"/>
    </source>
</evidence>
<dbReference type="Pfam" id="PF03788">
    <property type="entry name" value="LrgA"/>
    <property type="match status" value="1"/>
</dbReference>
<gene>
    <name evidence="7" type="primary">lrgA</name>
    <name evidence="7" type="ORF">CLLI_04660</name>
</gene>
<evidence type="ECO:0000256" key="4">
    <source>
        <dbReference type="ARBA" id="ARBA00022989"/>
    </source>
</evidence>
<dbReference type="AlphaFoldDB" id="A0A2T0B891"/>
<evidence type="ECO:0000256" key="3">
    <source>
        <dbReference type="ARBA" id="ARBA00022692"/>
    </source>
</evidence>
<accession>A0A2T0B891</accession>
<evidence type="ECO:0000313" key="7">
    <source>
        <dbReference type="EMBL" id="PRR80082.1"/>
    </source>
</evidence>
<feature type="transmembrane region" description="Helical" evidence="6">
    <location>
        <begin position="63"/>
        <end position="81"/>
    </location>
</feature>
<dbReference type="PANTHER" id="PTHR33931">
    <property type="entry name" value="HOLIN-LIKE PROTEIN CIDA-RELATED"/>
    <property type="match status" value="1"/>
</dbReference>
<organism evidence="7 8">
    <name type="scientific">Clostridium liquoris</name>
    <dbReference type="NCBI Taxonomy" id="1289519"/>
    <lineage>
        <taxon>Bacteria</taxon>
        <taxon>Bacillati</taxon>
        <taxon>Bacillota</taxon>
        <taxon>Clostridia</taxon>
        <taxon>Eubacteriales</taxon>
        <taxon>Clostridiaceae</taxon>
        <taxon>Clostridium</taxon>
    </lineage>
</organism>
<dbReference type="GO" id="GO:0005886">
    <property type="term" value="C:plasma membrane"/>
    <property type="evidence" value="ECO:0007669"/>
    <property type="project" value="UniProtKB-SubCell"/>
</dbReference>
<reference evidence="7 8" key="1">
    <citation type="submission" date="2018-03" db="EMBL/GenBank/DDBJ databases">
        <title>Genome sequence of Clostridium liquoris DSM 100320.</title>
        <authorList>
            <person name="Poehlein A."/>
            <person name="Daniel R."/>
        </authorList>
    </citation>
    <scope>NUCLEOTIDE SEQUENCE [LARGE SCALE GENOMIC DNA]</scope>
    <source>
        <strain evidence="7 8">DSM 100320</strain>
    </source>
</reference>
<dbReference type="PANTHER" id="PTHR33931:SF2">
    <property type="entry name" value="HOLIN-LIKE PROTEIN CIDA"/>
    <property type="match status" value="1"/>
</dbReference>
<evidence type="ECO:0000256" key="6">
    <source>
        <dbReference type="SAM" id="Phobius"/>
    </source>
</evidence>
<sequence length="118" mass="13132">MKALRQLGIILLVCLLGESIHSFLKLNIPGSVIGMLILFLCLCTGVIKLKMIDHVSKFLLDHLAFFFIPAGVGIISCMPMLEGKWIAFLSVCIISTIIIISVTGWTIQLYIRRAEKNE</sequence>
<evidence type="ECO:0000256" key="1">
    <source>
        <dbReference type="ARBA" id="ARBA00004651"/>
    </source>
</evidence>
<protein>
    <submittedName>
        <fullName evidence="7">Antiholin-like protein LrgA</fullName>
    </submittedName>
</protein>
<keyword evidence="3 6" id="KW-0812">Transmembrane</keyword>